<keyword evidence="2" id="KW-0472">Membrane</keyword>
<feature type="compositionally biased region" description="Basic and acidic residues" evidence="1">
    <location>
        <begin position="99"/>
        <end position="111"/>
    </location>
</feature>
<accession>A0A0C3EJ15</accession>
<reference evidence="3 4" key="1">
    <citation type="submission" date="2014-04" db="EMBL/GenBank/DDBJ databases">
        <authorList>
            <consortium name="DOE Joint Genome Institute"/>
            <person name="Kuo A."/>
            <person name="Kohler A."/>
            <person name="Nagy L.G."/>
            <person name="Floudas D."/>
            <person name="Copeland A."/>
            <person name="Barry K.W."/>
            <person name="Cichocki N."/>
            <person name="Veneault-Fourrey C."/>
            <person name="LaButti K."/>
            <person name="Lindquist E.A."/>
            <person name="Lipzen A."/>
            <person name="Lundell T."/>
            <person name="Morin E."/>
            <person name="Murat C."/>
            <person name="Sun H."/>
            <person name="Tunlid A."/>
            <person name="Henrissat B."/>
            <person name="Grigoriev I.V."/>
            <person name="Hibbett D.S."/>
            <person name="Martin F."/>
            <person name="Nordberg H.P."/>
            <person name="Cantor M.N."/>
            <person name="Hua S.X."/>
        </authorList>
    </citation>
    <scope>NUCLEOTIDE SEQUENCE [LARGE SCALE GENOMIC DNA]</scope>
    <source>
        <strain evidence="3 4">Foug A</strain>
    </source>
</reference>
<keyword evidence="4" id="KW-1185">Reference proteome</keyword>
<evidence type="ECO:0000313" key="3">
    <source>
        <dbReference type="EMBL" id="KIM68224.1"/>
    </source>
</evidence>
<keyword evidence="2" id="KW-1133">Transmembrane helix</keyword>
<sequence length="162" mass="17268">MEKKSPQEVTIGSETGTGALAAIDGAHPHDIERKSLKEVSEICTEALAAIDGAHPLDIERIGNTSESARKFPQEVIDGFEAGATLAVLDGAQPLDIEKNENTSESARKSPHEATIGSETGSGALAVLDGTHSHDIERNDPTRQYIVLIAILFTSVLGLYYFL</sequence>
<protein>
    <submittedName>
        <fullName evidence="3">Uncharacterized protein</fullName>
    </submittedName>
</protein>
<dbReference type="Proteomes" id="UP000053989">
    <property type="component" value="Unassembled WGS sequence"/>
</dbReference>
<keyword evidence="2" id="KW-0812">Transmembrane</keyword>
<gene>
    <name evidence="3" type="ORF">SCLCIDRAFT_1209646</name>
</gene>
<feature type="region of interest" description="Disordered" evidence="1">
    <location>
        <begin position="99"/>
        <end position="121"/>
    </location>
</feature>
<proteinExistence type="predicted"/>
<evidence type="ECO:0000313" key="4">
    <source>
        <dbReference type="Proteomes" id="UP000053989"/>
    </source>
</evidence>
<feature type="compositionally biased region" description="Polar residues" evidence="1">
    <location>
        <begin position="7"/>
        <end position="16"/>
    </location>
</feature>
<dbReference type="EMBL" id="KN822010">
    <property type="protein sequence ID" value="KIM68224.1"/>
    <property type="molecule type" value="Genomic_DNA"/>
</dbReference>
<evidence type="ECO:0000256" key="1">
    <source>
        <dbReference type="SAM" id="MobiDB-lite"/>
    </source>
</evidence>
<dbReference type="AlphaFoldDB" id="A0A0C3EJ15"/>
<name>A0A0C3EJ15_9AGAM</name>
<reference evidence="4" key="2">
    <citation type="submission" date="2015-01" db="EMBL/GenBank/DDBJ databases">
        <title>Evolutionary Origins and Diversification of the Mycorrhizal Mutualists.</title>
        <authorList>
            <consortium name="DOE Joint Genome Institute"/>
            <consortium name="Mycorrhizal Genomics Consortium"/>
            <person name="Kohler A."/>
            <person name="Kuo A."/>
            <person name="Nagy L.G."/>
            <person name="Floudas D."/>
            <person name="Copeland A."/>
            <person name="Barry K.W."/>
            <person name="Cichocki N."/>
            <person name="Veneault-Fourrey C."/>
            <person name="LaButti K."/>
            <person name="Lindquist E.A."/>
            <person name="Lipzen A."/>
            <person name="Lundell T."/>
            <person name="Morin E."/>
            <person name="Murat C."/>
            <person name="Riley R."/>
            <person name="Ohm R."/>
            <person name="Sun H."/>
            <person name="Tunlid A."/>
            <person name="Henrissat B."/>
            <person name="Grigoriev I.V."/>
            <person name="Hibbett D.S."/>
            <person name="Martin F."/>
        </authorList>
    </citation>
    <scope>NUCLEOTIDE SEQUENCE [LARGE SCALE GENOMIC DNA]</scope>
    <source>
        <strain evidence="4">Foug A</strain>
    </source>
</reference>
<dbReference type="HOGENOM" id="CLU_1636402_0_0_1"/>
<feature type="transmembrane region" description="Helical" evidence="2">
    <location>
        <begin position="144"/>
        <end position="161"/>
    </location>
</feature>
<evidence type="ECO:0000256" key="2">
    <source>
        <dbReference type="SAM" id="Phobius"/>
    </source>
</evidence>
<feature type="region of interest" description="Disordered" evidence="1">
    <location>
        <begin position="1"/>
        <end position="26"/>
    </location>
</feature>
<dbReference type="InParanoid" id="A0A0C3EJ15"/>
<organism evidence="3 4">
    <name type="scientific">Scleroderma citrinum Foug A</name>
    <dbReference type="NCBI Taxonomy" id="1036808"/>
    <lineage>
        <taxon>Eukaryota</taxon>
        <taxon>Fungi</taxon>
        <taxon>Dikarya</taxon>
        <taxon>Basidiomycota</taxon>
        <taxon>Agaricomycotina</taxon>
        <taxon>Agaricomycetes</taxon>
        <taxon>Agaricomycetidae</taxon>
        <taxon>Boletales</taxon>
        <taxon>Sclerodermatineae</taxon>
        <taxon>Sclerodermataceae</taxon>
        <taxon>Scleroderma</taxon>
    </lineage>
</organism>